<reference evidence="7" key="2">
    <citation type="submission" date="2025-09" db="UniProtKB">
        <authorList>
            <consortium name="Ensembl"/>
        </authorList>
    </citation>
    <scope>IDENTIFICATION</scope>
</reference>
<dbReference type="PANTHER" id="PTHR20544:SF0">
    <property type="entry name" value="NUCLEOPROTEIN TPR_MLP1 DOMAIN-CONTAINING PROTEIN"/>
    <property type="match status" value="1"/>
</dbReference>
<evidence type="ECO:0000256" key="6">
    <source>
        <dbReference type="SAM" id="MobiDB-lite"/>
    </source>
</evidence>
<keyword evidence="8" id="KW-1185">Reference proteome</keyword>
<evidence type="ECO:0000313" key="7">
    <source>
        <dbReference type="Ensembl" id="ENSPKIP00000030097.1"/>
    </source>
</evidence>
<dbReference type="InterPro" id="IPR051877">
    <property type="entry name" value="Centriole_BasalBody_StrucProt"/>
</dbReference>
<feature type="coiled-coil region" evidence="5">
    <location>
        <begin position="70"/>
        <end position="202"/>
    </location>
</feature>
<dbReference type="GeneTree" id="ENSGT00940000159205"/>
<keyword evidence="3" id="KW-0206">Cytoskeleton</keyword>
<organism evidence="7 8">
    <name type="scientific">Paramormyrops kingsleyae</name>
    <dbReference type="NCBI Taxonomy" id="1676925"/>
    <lineage>
        <taxon>Eukaryota</taxon>
        <taxon>Metazoa</taxon>
        <taxon>Chordata</taxon>
        <taxon>Craniata</taxon>
        <taxon>Vertebrata</taxon>
        <taxon>Euteleostomi</taxon>
        <taxon>Actinopterygii</taxon>
        <taxon>Neopterygii</taxon>
        <taxon>Teleostei</taxon>
        <taxon>Osteoglossocephala</taxon>
        <taxon>Osteoglossomorpha</taxon>
        <taxon>Osteoglossiformes</taxon>
        <taxon>Mormyridae</taxon>
        <taxon>Paramormyrops</taxon>
    </lineage>
</organism>
<evidence type="ECO:0000256" key="4">
    <source>
        <dbReference type="ARBA" id="ARBA00038123"/>
    </source>
</evidence>
<evidence type="ECO:0000313" key="8">
    <source>
        <dbReference type="Proteomes" id="UP000261540"/>
    </source>
</evidence>
<comment type="similarity">
    <text evidence="4">Belongs to the CEP135/TSGA10 family.</text>
</comment>
<feature type="coiled-coil region" evidence="5">
    <location>
        <begin position="294"/>
        <end position="328"/>
    </location>
</feature>
<keyword evidence="2" id="KW-0963">Cytoplasm</keyword>
<feature type="region of interest" description="Disordered" evidence="6">
    <location>
        <begin position="1"/>
        <end position="28"/>
    </location>
</feature>
<dbReference type="Proteomes" id="UP000261540">
    <property type="component" value="Unplaced"/>
</dbReference>
<reference evidence="7" key="1">
    <citation type="submission" date="2025-08" db="UniProtKB">
        <authorList>
            <consortium name="Ensembl"/>
        </authorList>
    </citation>
    <scope>IDENTIFICATION</scope>
</reference>
<feature type="coiled-coil region" evidence="5">
    <location>
        <begin position="358"/>
        <end position="455"/>
    </location>
</feature>
<dbReference type="AlphaFoldDB" id="A0A3B3SH93"/>
<dbReference type="GO" id="GO:0005814">
    <property type="term" value="C:centriole"/>
    <property type="evidence" value="ECO:0007669"/>
    <property type="project" value="UniProtKB-SubCell"/>
</dbReference>
<sequence length="643" mass="74045">MLRNRRSCSPNKGAYVSRSPTRQPRVKGGSYDCELIQVMRERDEMHGMLGKYERHLSEIQGNVKVLTADRDKTSMLYQQAQEEIAQLHQELLRSKRTSSPRSSVMAQNILRRVEAERDEAAADLRRMTMERDSLRERLKISHETSISERAHLEQRVEDQRHTILEQERAEERDRQATLREAMMNLEEEIHTMGLKMAATEEELSRTKAECSMLRLSSSQMEAALTDAQNKLSTQIAELHRRQGRSSQLEEQNESMLRQLSDLRQQLTAQKTSVDVLNQSRHALQEQLELKSGLLSSANQELELKSRLLSSANQQLEVKNEILSSLSREVELKSEMISSANQQLEMKSELHSLTLQFKVEDSNQEVMELKRKIQSYVADASRVQRLLVAKEKECQELQEDRRCAEEEVQQAETAAEEVRVELLGSETEKRRLQGRAEDLEAKLQEVSDVIRDVVSDIIRVHLLHLAFLQEGLAADACRVELHRKYAQRHLHSCRSEVELLRRQLSSERLSLRSLETTLLSSCRMEMEQQLSSPDRNEEIEQLRDQLAAAESRASSQNREVIHLKTRSAHLEADLKMTKKQLETERLERQGCALQSGRQSSPSVRQVRHPELNGGDTRLVCTVLSPLSCVFSFLNRGVTFQDLHY</sequence>
<feature type="region of interest" description="Disordered" evidence="6">
    <location>
        <begin position="587"/>
        <end position="609"/>
    </location>
</feature>
<comment type="subcellular location">
    <subcellularLocation>
        <location evidence="1">Cytoplasm</location>
        <location evidence="1">Cytoskeleton</location>
        <location evidence="1">Microtubule organizing center</location>
        <location evidence="1">Centrosome</location>
        <location evidence="1">Centriole</location>
    </subcellularLocation>
</comment>
<accession>A0A3B3SH93</accession>
<feature type="coiled-coil region" evidence="5">
    <location>
        <begin position="531"/>
        <end position="558"/>
    </location>
</feature>
<dbReference type="STRING" id="1676925.ENSPKIP00000030097"/>
<name>A0A3B3SH93_9TELE</name>
<evidence type="ECO:0000256" key="3">
    <source>
        <dbReference type="ARBA" id="ARBA00023212"/>
    </source>
</evidence>
<keyword evidence="5" id="KW-0175">Coiled coil</keyword>
<evidence type="ECO:0000256" key="5">
    <source>
        <dbReference type="SAM" id="Coils"/>
    </source>
</evidence>
<proteinExistence type="inferred from homology"/>
<dbReference type="Ensembl" id="ENSPKIT00000010902.1">
    <property type="protein sequence ID" value="ENSPKIP00000030097.1"/>
    <property type="gene ID" value="ENSPKIG00000011073.1"/>
</dbReference>
<evidence type="ECO:0000256" key="2">
    <source>
        <dbReference type="ARBA" id="ARBA00022490"/>
    </source>
</evidence>
<dbReference type="PANTHER" id="PTHR20544">
    <property type="entry name" value="CENTROSOMAL PROTEIN CEP135"/>
    <property type="match status" value="1"/>
</dbReference>
<evidence type="ECO:0000256" key="1">
    <source>
        <dbReference type="ARBA" id="ARBA00004114"/>
    </source>
</evidence>
<protein>
    <submittedName>
        <fullName evidence="7">Testis specific, 10</fullName>
    </submittedName>
</protein>